<keyword evidence="2" id="KW-1185">Reference proteome</keyword>
<gene>
    <name evidence="1" type="ORF">TorRG33x02_293970</name>
</gene>
<sequence>MEGSRGWLGQKVGKLQSLFPNHRPGPLGRERERSFIENGSKLLEELITSCKDKRRCYPIRNFSAEQVIEATNITSNHIASMIIILSGTRELWTIAQF</sequence>
<evidence type="ECO:0000313" key="2">
    <source>
        <dbReference type="Proteomes" id="UP000237000"/>
    </source>
</evidence>
<comment type="caution">
    <text evidence="1">The sequence shown here is derived from an EMBL/GenBank/DDBJ whole genome shotgun (WGS) entry which is preliminary data.</text>
</comment>
<organism evidence="1 2">
    <name type="scientific">Trema orientale</name>
    <name type="common">Charcoal tree</name>
    <name type="synonym">Celtis orientalis</name>
    <dbReference type="NCBI Taxonomy" id="63057"/>
    <lineage>
        <taxon>Eukaryota</taxon>
        <taxon>Viridiplantae</taxon>
        <taxon>Streptophyta</taxon>
        <taxon>Embryophyta</taxon>
        <taxon>Tracheophyta</taxon>
        <taxon>Spermatophyta</taxon>
        <taxon>Magnoliopsida</taxon>
        <taxon>eudicotyledons</taxon>
        <taxon>Gunneridae</taxon>
        <taxon>Pentapetalae</taxon>
        <taxon>rosids</taxon>
        <taxon>fabids</taxon>
        <taxon>Rosales</taxon>
        <taxon>Cannabaceae</taxon>
        <taxon>Trema</taxon>
    </lineage>
</organism>
<dbReference type="InParanoid" id="A0A2P5C8C2"/>
<name>A0A2P5C8C2_TREOI</name>
<evidence type="ECO:0000313" key="1">
    <source>
        <dbReference type="EMBL" id="PON57298.1"/>
    </source>
</evidence>
<accession>A0A2P5C8C2</accession>
<proteinExistence type="predicted"/>
<protein>
    <submittedName>
        <fullName evidence="1">Uncharacterized protein</fullName>
    </submittedName>
</protein>
<dbReference type="EMBL" id="JXTC01000398">
    <property type="protein sequence ID" value="PON57298.1"/>
    <property type="molecule type" value="Genomic_DNA"/>
</dbReference>
<dbReference type="OrthoDB" id="75710at2759"/>
<dbReference type="AlphaFoldDB" id="A0A2P5C8C2"/>
<reference evidence="2" key="1">
    <citation type="submission" date="2016-06" db="EMBL/GenBank/DDBJ databases">
        <title>Parallel loss of symbiosis genes in relatives of nitrogen-fixing non-legume Parasponia.</title>
        <authorList>
            <person name="Van Velzen R."/>
            <person name="Holmer R."/>
            <person name="Bu F."/>
            <person name="Rutten L."/>
            <person name="Van Zeijl A."/>
            <person name="Liu W."/>
            <person name="Santuari L."/>
            <person name="Cao Q."/>
            <person name="Sharma T."/>
            <person name="Shen D."/>
            <person name="Roswanjaya Y."/>
            <person name="Wardhani T."/>
            <person name="Kalhor M.S."/>
            <person name="Jansen J."/>
            <person name="Van den Hoogen J."/>
            <person name="Gungor B."/>
            <person name="Hartog M."/>
            <person name="Hontelez J."/>
            <person name="Verver J."/>
            <person name="Yang W.-C."/>
            <person name="Schijlen E."/>
            <person name="Repin R."/>
            <person name="Schilthuizen M."/>
            <person name="Schranz E."/>
            <person name="Heidstra R."/>
            <person name="Miyata K."/>
            <person name="Fedorova E."/>
            <person name="Kohlen W."/>
            <person name="Bisseling T."/>
            <person name="Smit S."/>
            <person name="Geurts R."/>
        </authorList>
    </citation>
    <scope>NUCLEOTIDE SEQUENCE [LARGE SCALE GENOMIC DNA]</scope>
    <source>
        <strain evidence="2">cv. RG33-2</strain>
    </source>
</reference>
<dbReference type="Proteomes" id="UP000237000">
    <property type="component" value="Unassembled WGS sequence"/>
</dbReference>